<gene>
    <name evidence="2" type="ORF">CAUJ_LOCUS15671</name>
</gene>
<feature type="chain" id="PRO_5035771181" description="PAN-3 domain-containing protein" evidence="1">
    <location>
        <begin position="18"/>
        <end position="347"/>
    </location>
</feature>
<feature type="signal peptide" evidence="1">
    <location>
        <begin position="1"/>
        <end position="17"/>
    </location>
</feature>
<dbReference type="AlphaFoldDB" id="A0A8S1HX21"/>
<comment type="caution">
    <text evidence="2">The sequence shown here is derived from an EMBL/GenBank/DDBJ whole genome shotgun (WGS) entry which is preliminary data.</text>
</comment>
<dbReference type="Proteomes" id="UP000835052">
    <property type="component" value="Unassembled WGS sequence"/>
</dbReference>
<accession>A0A8S1HX21</accession>
<organism evidence="2 3">
    <name type="scientific">Caenorhabditis auriculariae</name>
    <dbReference type="NCBI Taxonomy" id="2777116"/>
    <lineage>
        <taxon>Eukaryota</taxon>
        <taxon>Metazoa</taxon>
        <taxon>Ecdysozoa</taxon>
        <taxon>Nematoda</taxon>
        <taxon>Chromadorea</taxon>
        <taxon>Rhabditida</taxon>
        <taxon>Rhabditina</taxon>
        <taxon>Rhabditomorpha</taxon>
        <taxon>Rhabditoidea</taxon>
        <taxon>Rhabditidae</taxon>
        <taxon>Peloderinae</taxon>
        <taxon>Caenorhabditis</taxon>
    </lineage>
</organism>
<protein>
    <recommendedName>
        <fullName evidence="4">PAN-3 domain-containing protein</fullName>
    </recommendedName>
</protein>
<keyword evidence="1" id="KW-0732">Signal</keyword>
<evidence type="ECO:0000313" key="2">
    <source>
        <dbReference type="EMBL" id="CAD6199772.1"/>
    </source>
</evidence>
<sequence>MLRIVLPILPLLFLCQGYGYVKIFAYLKEREKIVVTPDEDTSHMACEGWLGCWGYTVQSSPDDGINGFLMVTSLNQAYFEPMLDEIDDRKIVTTIFLRVASFTTDCPASLYDIEMTWSPWYCSDAQGCGVNGKTIRWIFEHNETAYWTKLDYGPPCGNDLPCVNTSKACFSGYASEYGHCFESASFSYVKFYAYRFTPGWKKTTSEDESRNYCDNLTICWGYVKAPTTDYYMTMYGFPVIVTPELDQDVIARKNGTLFTVFMKINNFSGTCPPSLFDFQTPWSDWYCTNNTACGMNGHFMRWISKPNASQFMISSETDGGCGSDLPCPDDSCATGYTISDGKCVENS</sequence>
<evidence type="ECO:0008006" key="4">
    <source>
        <dbReference type="Google" id="ProtNLM"/>
    </source>
</evidence>
<name>A0A8S1HX21_9PELO</name>
<proteinExistence type="predicted"/>
<evidence type="ECO:0000256" key="1">
    <source>
        <dbReference type="SAM" id="SignalP"/>
    </source>
</evidence>
<evidence type="ECO:0000313" key="3">
    <source>
        <dbReference type="Proteomes" id="UP000835052"/>
    </source>
</evidence>
<reference evidence="2" key="1">
    <citation type="submission" date="2020-10" db="EMBL/GenBank/DDBJ databases">
        <authorList>
            <person name="Kikuchi T."/>
        </authorList>
    </citation>
    <scope>NUCLEOTIDE SEQUENCE</scope>
    <source>
        <strain evidence="2">NKZ352</strain>
    </source>
</reference>
<dbReference type="EMBL" id="CAJGYM010000202">
    <property type="protein sequence ID" value="CAD6199772.1"/>
    <property type="molecule type" value="Genomic_DNA"/>
</dbReference>
<keyword evidence="3" id="KW-1185">Reference proteome</keyword>